<dbReference type="Gene3D" id="3.30.230.130">
    <property type="entry name" value="Cullin, Chain C, Domain 2"/>
    <property type="match status" value="1"/>
</dbReference>
<comment type="similarity">
    <text evidence="6">Belongs to the cullin family.</text>
</comment>
<protein>
    <recommendedName>
        <fullName evidence="1">Anaphase-promoting complex subunit 2</fullName>
    </recommendedName>
</protein>
<dbReference type="AlphaFoldDB" id="A0A433CYS2"/>
<dbReference type="GO" id="GO:0031625">
    <property type="term" value="F:ubiquitin protein ligase binding"/>
    <property type="evidence" value="ECO:0007669"/>
    <property type="project" value="InterPro"/>
</dbReference>
<dbReference type="InterPro" id="IPR036390">
    <property type="entry name" value="WH_DNA-bd_sf"/>
</dbReference>
<evidence type="ECO:0000256" key="1">
    <source>
        <dbReference type="ARBA" id="ARBA00016068"/>
    </source>
</evidence>
<dbReference type="PROSITE" id="PS50069">
    <property type="entry name" value="CULLIN_2"/>
    <property type="match status" value="1"/>
</dbReference>
<dbReference type="GO" id="GO:0007091">
    <property type="term" value="P:metaphase/anaphase transition of mitotic cell cycle"/>
    <property type="evidence" value="ECO:0007669"/>
    <property type="project" value="TreeGrafter"/>
</dbReference>
<reference evidence="9 10" key="1">
    <citation type="journal article" date="2018" name="New Phytol.">
        <title>Phylogenomics of Endogonaceae and evolution of mycorrhizas within Mucoromycota.</title>
        <authorList>
            <person name="Chang Y."/>
            <person name="Desiro A."/>
            <person name="Na H."/>
            <person name="Sandor L."/>
            <person name="Lipzen A."/>
            <person name="Clum A."/>
            <person name="Barry K."/>
            <person name="Grigoriev I.V."/>
            <person name="Martin F.M."/>
            <person name="Stajich J.E."/>
            <person name="Smith M.E."/>
            <person name="Bonito G."/>
            <person name="Spatafora J.W."/>
        </authorList>
    </citation>
    <scope>NUCLEOTIDE SEQUENCE [LARGE SCALE GENOMIC DNA]</scope>
    <source>
        <strain evidence="9 10">GMNB39</strain>
    </source>
</reference>
<evidence type="ECO:0000256" key="2">
    <source>
        <dbReference type="ARBA" id="ARBA00022618"/>
    </source>
</evidence>
<dbReference type="Pfam" id="PF25773">
    <property type="entry name" value="TPR_ANAPC2"/>
    <property type="match status" value="1"/>
</dbReference>
<sequence length="923" mass="105692">MTSSTVIYLYHVGPGHEANACTFVPKQDRTMTIRTAWNNAYQTLNGGTQGVAGLLNVAKAWRNVTTALNPATLETMQLEGLQEDLLGNVQVLREAQLVGRIVEWYLDSVLGYVSATYGPRFEAWALEFKRQEDTPEDLPEWVYYTFGDVVNTLYDNFKMCERPLVLIQASPEIFITYTRQYQSLIQSLLPPSFNQIAIHFFRTTFKSFEHLYRLQRRTGHPTADLFSPSLPMKGRALRNLSHTHFINNDHAVMDLFVTDQGVEAEPMDRDDEDDDDDDEDDDDDDDDDEITESDGQDDEEGATVVKDLVTRVRAFVLLCTRMDALGLVVRTEGIFTEILYGEIEEKVRRGFCGRFDEPALLGRGLRWMRGVVLAWLSLVICQESGGGSLELTKLIYHSYFVGNLNLANMSEKWDSFLQWKTRLEYHLYKTFGELRISELFDIIVEYPDSTCAIDELKECMSKTDQKQQLLESLRNALQRRLLHPGANTTDILSHYISCIKCLRILDPSRVLLEHVTSPIRTYLRQESLLVPSHGVIMYRSRFQAQTRDDTIRCIVTILVDDGRNELLEDLAGEPIQLADDDVEDFNDDNWMPDPVDAGPNYKSTSKHSADIISMLVNIYDTKDVFIKEFQVLLADRLMAVADYDTEREVRNLELLKLRFGESSFQTCEVMIKDIADSKRIDAHVHKDKEFPNNAPLHSIVLSRLFWPSFRAEEMQVPEPFQKWMSDYEKSFEVLKPARKLSWLPHLGNVKLELQLQDRTLEFNVSPVHASIIHCFEEKDTLTIGELAETLKMPPAQVKRRMGFWVSQGILKEDGKDTYVLLETAEAAATTADPTDATDGEASSSALQSAQEKEAEEMRIYWLFVQNFLTNFGPQSLDKIQGMMTMFVQSPTQYSRSAEELRAFLALMIRENRLEFGGGMYKLK</sequence>
<feature type="domain" description="Cullin family profile" evidence="8">
    <location>
        <begin position="612"/>
        <end position="805"/>
    </location>
</feature>
<keyword evidence="5" id="KW-0131">Cell cycle</keyword>
<dbReference type="PANTHER" id="PTHR45957:SF1">
    <property type="entry name" value="ANAPHASE-PROMOTING COMPLEX SUBUNIT 2"/>
    <property type="match status" value="1"/>
</dbReference>
<dbReference type="SMART" id="SM01013">
    <property type="entry name" value="APC2"/>
    <property type="match status" value="1"/>
</dbReference>
<dbReference type="Gene3D" id="1.20.1310.10">
    <property type="entry name" value="Cullin Repeats"/>
    <property type="match status" value="1"/>
</dbReference>
<dbReference type="InterPro" id="IPR057975">
    <property type="entry name" value="TPR_ANAPC2"/>
</dbReference>
<keyword evidence="3" id="KW-0498">Mitosis</keyword>
<dbReference type="SUPFAM" id="SSF46785">
    <property type="entry name" value="Winged helix' DNA-binding domain"/>
    <property type="match status" value="1"/>
</dbReference>
<evidence type="ECO:0000256" key="7">
    <source>
        <dbReference type="SAM" id="MobiDB-lite"/>
    </source>
</evidence>
<dbReference type="InterPro" id="IPR044554">
    <property type="entry name" value="ANAPC2"/>
</dbReference>
<dbReference type="SMART" id="SM00182">
    <property type="entry name" value="CULLIN"/>
    <property type="match status" value="1"/>
</dbReference>
<evidence type="ECO:0000256" key="6">
    <source>
        <dbReference type="PROSITE-ProRule" id="PRU00330"/>
    </source>
</evidence>
<evidence type="ECO:0000313" key="9">
    <source>
        <dbReference type="EMBL" id="RUP43742.1"/>
    </source>
</evidence>
<dbReference type="Gene3D" id="1.10.10.10">
    <property type="entry name" value="Winged helix-like DNA-binding domain superfamily/Winged helix DNA-binding domain"/>
    <property type="match status" value="1"/>
</dbReference>
<dbReference type="InterPro" id="IPR036317">
    <property type="entry name" value="Cullin_homology_sf"/>
</dbReference>
<evidence type="ECO:0000259" key="8">
    <source>
        <dbReference type="PROSITE" id="PS50069"/>
    </source>
</evidence>
<evidence type="ECO:0000256" key="5">
    <source>
        <dbReference type="ARBA" id="ARBA00023306"/>
    </source>
</evidence>
<dbReference type="Proteomes" id="UP000268093">
    <property type="component" value="Unassembled WGS sequence"/>
</dbReference>
<dbReference type="GO" id="GO:0070979">
    <property type="term" value="P:protein K11-linked ubiquitination"/>
    <property type="evidence" value="ECO:0007669"/>
    <property type="project" value="TreeGrafter"/>
</dbReference>
<keyword evidence="10" id="KW-1185">Reference proteome</keyword>
<name>A0A433CYS2_9FUNG</name>
<feature type="region of interest" description="Disordered" evidence="7">
    <location>
        <begin position="263"/>
        <end position="302"/>
    </location>
</feature>
<evidence type="ECO:0000256" key="3">
    <source>
        <dbReference type="ARBA" id="ARBA00022776"/>
    </source>
</evidence>
<feature type="compositionally biased region" description="Acidic residues" evidence="7">
    <location>
        <begin position="268"/>
        <end position="301"/>
    </location>
</feature>
<dbReference type="InterPro" id="IPR059120">
    <property type="entry name" value="Cullin-like_AB"/>
</dbReference>
<comment type="caution">
    <text evidence="9">The sequence shown here is derived from an EMBL/GenBank/DDBJ whole genome shotgun (WGS) entry which is preliminary data.</text>
</comment>
<gene>
    <name evidence="9" type="ORF">BC936DRAFT_136794</name>
</gene>
<organism evidence="9 10">
    <name type="scientific">Jimgerdemannia flammicorona</name>
    <dbReference type="NCBI Taxonomy" id="994334"/>
    <lineage>
        <taxon>Eukaryota</taxon>
        <taxon>Fungi</taxon>
        <taxon>Fungi incertae sedis</taxon>
        <taxon>Mucoromycota</taxon>
        <taxon>Mucoromycotina</taxon>
        <taxon>Endogonomycetes</taxon>
        <taxon>Endogonales</taxon>
        <taxon>Endogonaceae</taxon>
        <taxon>Jimgerdemannia</taxon>
    </lineage>
</organism>
<dbReference type="Pfam" id="PF26557">
    <property type="entry name" value="Cullin_AB"/>
    <property type="match status" value="1"/>
</dbReference>
<dbReference type="GO" id="GO:0006511">
    <property type="term" value="P:ubiquitin-dependent protein catabolic process"/>
    <property type="evidence" value="ECO:0007669"/>
    <property type="project" value="InterPro"/>
</dbReference>
<evidence type="ECO:0000256" key="4">
    <source>
        <dbReference type="ARBA" id="ARBA00022786"/>
    </source>
</evidence>
<accession>A0A433CYS2</accession>
<dbReference type="SUPFAM" id="SSF48371">
    <property type="entry name" value="ARM repeat"/>
    <property type="match status" value="1"/>
</dbReference>
<dbReference type="EMBL" id="RBNI01010406">
    <property type="protein sequence ID" value="RUP43742.1"/>
    <property type="molecule type" value="Genomic_DNA"/>
</dbReference>
<evidence type="ECO:0000313" key="10">
    <source>
        <dbReference type="Proteomes" id="UP000268093"/>
    </source>
</evidence>
<dbReference type="InterPro" id="IPR014786">
    <property type="entry name" value="ANAPC2_C"/>
</dbReference>
<dbReference type="OrthoDB" id="5581181at2759"/>
<dbReference type="Pfam" id="PF08672">
    <property type="entry name" value="ANAPC2"/>
    <property type="match status" value="1"/>
</dbReference>
<dbReference type="InterPro" id="IPR016158">
    <property type="entry name" value="Cullin_homology"/>
</dbReference>
<keyword evidence="2" id="KW-0132">Cell division</keyword>
<dbReference type="InterPro" id="IPR036388">
    <property type="entry name" value="WH-like_DNA-bd_sf"/>
</dbReference>
<dbReference type="SUPFAM" id="SSF75632">
    <property type="entry name" value="Cullin homology domain"/>
    <property type="match status" value="1"/>
</dbReference>
<keyword evidence="4" id="KW-0833">Ubl conjugation pathway</keyword>
<dbReference type="InterPro" id="IPR016024">
    <property type="entry name" value="ARM-type_fold"/>
</dbReference>
<dbReference type="GO" id="GO:0051301">
    <property type="term" value="P:cell division"/>
    <property type="evidence" value="ECO:0007669"/>
    <property type="project" value="UniProtKB-KW"/>
</dbReference>
<proteinExistence type="inferred from homology"/>
<dbReference type="PANTHER" id="PTHR45957">
    <property type="entry name" value="ANAPHASE-PROMOTING COMPLEX SUBUNIT 2"/>
    <property type="match status" value="1"/>
</dbReference>
<dbReference type="GO" id="GO:0005680">
    <property type="term" value="C:anaphase-promoting complex"/>
    <property type="evidence" value="ECO:0007669"/>
    <property type="project" value="TreeGrafter"/>
</dbReference>